<feature type="transmembrane region" description="Helical" evidence="6">
    <location>
        <begin position="206"/>
        <end position="232"/>
    </location>
</feature>
<dbReference type="PROSITE" id="PS50929">
    <property type="entry name" value="ABC_TM1F"/>
    <property type="match status" value="1"/>
</dbReference>
<dbReference type="Pfam" id="PF06472">
    <property type="entry name" value="ABC_membrane_2"/>
    <property type="match status" value="1"/>
</dbReference>
<feature type="transmembrane region" description="Helical" evidence="6">
    <location>
        <begin position="327"/>
        <end position="346"/>
    </location>
</feature>
<gene>
    <name evidence="9" type="ORF">PCOR1329_LOCUS45552</name>
</gene>
<dbReference type="InterPro" id="IPR050835">
    <property type="entry name" value="ABC_transporter_sub-D"/>
</dbReference>
<evidence type="ECO:0000256" key="2">
    <source>
        <dbReference type="ARBA" id="ARBA00022692"/>
    </source>
</evidence>
<evidence type="ECO:0000256" key="6">
    <source>
        <dbReference type="SAM" id="Phobius"/>
    </source>
</evidence>
<dbReference type="InterPro" id="IPR036640">
    <property type="entry name" value="ABC1_TM_sf"/>
</dbReference>
<keyword evidence="1" id="KW-0813">Transport</keyword>
<feature type="transmembrane region" description="Helical" evidence="6">
    <location>
        <begin position="417"/>
        <end position="437"/>
    </location>
</feature>
<dbReference type="PANTHER" id="PTHR11384:SF59">
    <property type="entry name" value="LYSOSOMAL COBALAMIN TRANSPORTER ABCD4"/>
    <property type="match status" value="1"/>
</dbReference>
<evidence type="ECO:0000256" key="3">
    <source>
        <dbReference type="ARBA" id="ARBA00022989"/>
    </source>
</evidence>
<keyword evidence="3 6" id="KW-1133">Transmembrane helix</keyword>
<keyword evidence="7" id="KW-0732">Signal</keyword>
<keyword evidence="2 6" id="KW-0812">Transmembrane</keyword>
<evidence type="ECO:0000259" key="8">
    <source>
        <dbReference type="PROSITE" id="PS50929"/>
    </source>
</evidence>
<evidence type="ECO:0000256" key="7">
    <source>
        <dbReference type="SAM" id="SignalP"/>
    </source>
</evidence>
<feature type="domain" description="ABC transmembrane type-1" evidence="8">
    <location>
        <begin position="151"/>
        <end position="474"/>
    </location>
</feature>
<evidence type="ECO:0000256" key="4">
    <source>
        <dbReference type="ARBA" id="ARBA00023136"/>
    </source>
</evidence>
<accession>A0ABN9U646</accession>
<name>A0ABN9U646_9DINO</name>
<dbReference type="PANTHER" id="PTHR11384">
    <property type="entry name" value="ATP-BINDING CASSETTE, SUB-FAMILY D MEMBER"/>
    <property type="match status" value="1"/>
</dbReference>
<dbReference type="SUPFAM" id="SSF90123">
    <property type="entry name" value="ABC transporter transmembrane region"/>
    <property type="match status" value="1"/>
</dbReference>
<evidence type="ECO:0000256" key="5">
    <source>
        <dbReference type="SAM" id="MobiDB-lite"/>
    </source>
</evidence>
<protein>
    <recommendedName>
        <fullName evidence="8">ABC transmembrane type-1 domain-containing protein</fullName>
    </recommendedName>
</protein>
<feature type="transmembrane region" description="Helical" evidence="6">
    <location>
        <begin position="457"/>
        <end position="475"/>
    </location>
</feature>
<proteinExistence type="predicted"/>
<comment type="caution">
    <text evidence="9">The sequence shown here is derived from an EMBL/GenBank/DDBJ whole genome shotgun (WGS) entry which is preliminary data.</text>
</comment>
<feature type="region of interest" description="Disordered" evidence="5">
    <location>
        <begin position="29"/>
        <end position="66"/>
    </location>
</feature>
<dbReference type="Proteomes" id="UP001189429">
    <property type="component" value="Unassembled WGS sequence"/>
</dbReference>
<sequence>MMSALVLVIGLAFRALGATAMRPPVGMEEDAAEKPGAEEGLPGRADQALPEGSMSTPHRTPSKDHPASFSGTIKHVFMGSPSSRTSFAVGCALLVGVLIFEVFHKRTAEFDLSAPFSILDKVEDEQDRAVVGPLQGAVTLLYLYAAESQTIAMVFIGLIGATIIVSQYLSTLLVSWTSVFWEDMEEWGKGSKGDSIQFLDEFRVQLLYFLFLALVHLVASAYQQYVVTMFSIHVRAKVTRRYASQWMQDFVYYRLELYRLIEGGADADNPDQRIQEDAEAFISGSIRLLTGFISNLIQLGVFSVTVWNLSPEHAFGVKGLLFCSSNLPGWLLVCELGYAVLSTAVVRGVSIKLEALQAASQRAEADFRWELTTVRRSSEGIALSRGEAMHQERINSRFDVIRRCVWESMIVEKRYSIVYALFFQVDVVVTLFLLGPAYLRGEATLGTVMAVNRATGLLSSALFWFASSYSSIAAWRASTGRLIRFEEAMSRHLKVQAGAKVGLPKTASNALEIDRLRVWAPAAAAAPGSREAGQLPEVAGAVLLEGLSLSIPAGSRLLISGPSSREETR</sequence>
<organism evidence="9 10">
    <name type="scientific">Prorocentrum cordatum</name>
    <dbReference type="NCBI Taxonomy" id="2364126"/>
    <lineage>
        <taxon>Eukaryota</taxon>
        <taxon>Sar</taxon>
        <taxon>Alveolata</taxon>
        <taxon>Dinophyceae</taxon>
        <taxon>Prorocentrales</taxon>
        <taxon>Prorocentraceae</taxon>
        <taxon>Prorocentrum</taxon>
    </lineage>
</organism>
<evidence type="ECO:0000313" key="10">
    <source>
        <dbReference type="Proteomes" id="UP001189429"/>
    </source>
</evidence>
<keyword evidence="10" id="KW-1185">Reference proteome</keyword>
<feature type="transmembrane region" description="Helical" evidence="6">
    <location>
        <begin position="85"/>
        <end position="103"/>
    </location>
</feature>
<evidence type="ECO:0000313" key="9">
    <source>
        <dbReference type="EMBL" id="CAK0854442.1"/>
    </source>
</evidence>
<feature type="signal peptide" evidence="7">
    <location>
        <begin position="1"/>
        <end position="20"/>
    </location>
</feature>
<dbReference type="EMBL" id="CAUYUJ010015480">
    <property type="protein sequence ID" value="CAK0854442.1"/>
    <property type="molecule type" value="Genomic_DNA"/>
</dbReference>
<dbReference type="Gene3D" id="1.20.1560.10">
    <property type="entry name" value="ABC transporter type 1, transmembrane domain"/>
    <property type="match status" value="1"/>
</dbReference>
<evidence type="ECO:0000256" key="1">
    <source>
        <dbReference type="ARBA" id="ARBA00022448"/>
    </source>
</evidence>
<feature type="chain" id="PRO_5046301770" description="ABC transmembrane type-1 domain-containing protein" evidence="7">
    <location>
        <begin position="21"/>
        <end position="569"/>
    </location>
</feature>
<dbReference type="InterPro" id="IPR011527">
    <property type="entry name" value="ABC1_TM_dom"/>
</dbReference>
<feature type="transmembrane region" description="Helical" evidence="6">
    <location>
        <begin position="150"/>
        <end position="169"/>
    </location>
</feature>
<keyword evidence="4 6" id="KW-0472">Membrane</keyword>
<feature type="transmembrane region" description="Helical" evidence="6">
    <location>
        <begin position="288"/>
        <end position="307"/>
    </location>
</feature>
<reference evidence="9" key="1">
    <citation type="submission" date="2023-10" db="EMBL/GenBank/DDBJ databases">
        <authorList>
            <person name="Chen Y."/>
            <person name="Shah S."/>
            <person name="Dougan E. K."/>
            <person name="Thang M."/>
            <person name="Chan C."/>
        </authorList>
    </citation>
    <scope>NUCLEOTIDE SEQUENCE [LARGE SCALE GENOMIC DNA]</scope>
</reference>